<dbReference type="InterPro" id="IPR002347">
    <property type="entry name" value="SDR_fam"/>
</dbReference>
<dbReference type="RefSeq" id="WP_255228634.1">
    <property type="nucleotide sequence ID" value="NZ_JAJEKE010000018.1"/>
</dbReference>
<sequence>MGQISFQGQVAIVTGAGQGLGKSYAKLMASRGAKVIINDIAKDAENNPISVKVAEEINALGGIAVANHDSISTMDGAASLKNAALKHFGKIDILVHNAGILISKPLNETDELDWIRVSEVHLNGAFYLIKEICPVMVRNNYGRIVLITSSTGMFGLSNHIIYSAAKMGVFGLALSLNEEMKDKNILCNLISPLAGTNQTSSALNGNMFDMFEPELVAPMTVYLCSSECTSGGTVYVAGGGYFSRIGLFEGDGVFIGNDSISIEEIANSIKDITSLDGAVHIASMKSAAKKLLKKVIRNR</sequence>
<dbReference type="Gene3D" id="3.40.50.720">
    <property type="entry name" value="NAD(P)-binding Rossmann-like Domain"/>
    <property type="match status" value="1"/>
</dbReference>
<dbReference type="InterPro" id="IPR036291">
    <property type="entry name" value="NAD(P)-bd_dom_sf"/>
</dbReference>
<dbReference type="InterPro" id="IPR051687">
    <property type="entry name" value="Peroxisomal_Beta-Oxidation"/>
</dbReference>
<dbReference type="PANTHER" id="PTHR45024:SF2">
    <property type="entry name" value="SCP2 DOMAIN-CONTAINING PROTEIN"/>
    <property type="match status" value="1"/>
</dbReference>
<dbReference type="SUPFAM" id="SSF51735">
    <property type="entry name" value="NAD(P)-binding Rossmann-fold domains"/>
    <property type="match status" value="1"/>
</dbReference>
<dbReference type="PANTHER" id="PTHR45024">
    <property type="entry name" value="DEHYDROGENASES, SHORT CHAIN"/>
    <property type="match status" value="1"/>
</dbReference>
<proteinExistence type="inferred from homology"/>
<dbReference type="Pfam" id="PF00106">
    <property type="entry name" value="adh_short"/>
    <property type="match status" value="1"/>
</dbReference>
<dbReference type="EMBL" id="JAJEKE010000018">
    <property type="protein sequence ID" value="MCQ1531114.1"/>
    <property type="molecule type" value="Genomic_DNA"/>
</dbReference>
<dbReference type="PRINTS" id="PR00081">
    <property type="entry name" value="GDHRDH"/>
</dbReference>
<accession>A0ABT1NJ72</accession>
<reference evidence="4 5" key="1">
    <citation type="submission" date="2021-10" db="EMBL/GenBank/DDBJ databases">
        <title>Lutispora strain m25 sp. nov., a thermophilic, non-spore-forming bacterium isolated from a lab-scale methanogenic bioreactor digesting anaerobic sludge.</title>
        <authorList>
            <person name="El Houari A."/>
            <person name="Mcdonald J."/>
        </authorList>
    </citation>
    <scope>NUCLEOTIDE SEQUENCE [LARGE SCALE GENOMIC DNA]</scope>
    <source>
        <strain evidence="5">m25</strain>
    </source>
</reference>
<evidence type="ECO:0000256" key="2">
    <source>
        <dbReference type="ARBA" id="ARBA00023002"/>
    </source>
</evidence>
<keyword evidence="5" id="KW-1185">Reference proteome</keyword>
<protein>
    <submittedName>
        <fullName evidence="4">SDR family NAD(P)-dependent oxidoreductase</fullName>
    </submittedName>
</protein>
<evidence type="ECO:0000313" key="4">
    <source>
        <dbReference type="EMBL" id="MCQ1531114.1"/>
    </source>
</evidence>
<keyword evidence="2" id="KW-0560">Oxidoreductase</keyword>
<name>A0ABT1NJ72_9FIRM</name>
<dbReference type="Proteomes" id="UP001651880">
    <property type="component" value="Unassembled WGS sequence"/>
</dbReference>
<evidence type="ECO:0000256" key="3">
    <source>
        <dbReference type="RuleBase" id="RU000363"/>
    </source>
</evidence>
<organism evidence="4 5">
    <name type="scientific">Lutispora saccharofermentans</name>
    <dbReference type="NCBI Taxonomy" id="3024236"/>
    <lineage>
        <taxon>Bacteria</taxon>
        <taxon>Bacillati</taxon>
        <taxon>Bacillota</taxon>
        <taxon>Clostridia</taxon>
        <taxon>Lutisporales</taxon>
        <taxon>Lutisporaceae</taxon>
        <taxon>Lutispora</taxon>
    </lineage>
</organism>
<evidence type="ECO:0000256" key="1">
    <source>
        <dbReference type="ARBA" id="ARBA00006484"/>
    </source>
</evidence>
<comment type="similarity">
    <text evidence="1 3">Belongs to the short-chain dehydrogenases/reductases (SDR) family.</text>
</comment>
<dbReference type="PRINTS" id="PR00080">
    <property type="entry name" value="SDRFAMILY"/>
</dbReference>
<comment type="caution">
    <text evidence="4">The sequence shown here is derived from an EMBL/GenBank/DDBJ whole genome shotgun (WGS) entry which is preliminary data.</text>
</comment>
<evidence type="ECO:0000313" key="5">
    <source>
        <dbReference type="Proteomes" id="UP001651880"/>
    </source>
</evidence>
<gene>
    <name evidence="4" type="ORF">LJD61_16430</name>
</gene>